<evidence type="ECO:0008006" key="5">
    <source>
        <dbReference type="Google" id="ProtNLM"/>
    </source>
</evidence>
<evidence type="ECO:0000256" key="2">
    <source>
        <dbReference type="ARBA" id="ARBA00022649"/>
    </source>
</evidence>
<comment type="caution">
    <text evidence="3">The sequence shown here is derived from an EMBL/GenBank/DDBJ whole genome shotgun (WGS) entry which is preliminary data.</text>
</comment>
<name>A0A0R1JMI0_9LACO</name>
<dbReference type="PANTHER" id="PTHR38781">
    <property type="entry name" value="ANTITOXIN DINJ-RELATED"/>
    <property type="match status" value="1"/>
</dbReference>
<dbReference type="GO" id="GO:0006355">
    <property type="term" value="P:regulation of DNA-templated transcription"/>
    <property type="evidence" value="ECO:0007669"/>
    <property type="project" value="InterPro"/>
</dbReference>
<evidence type="ECO:0000313" key="4">
    <source>
        <dbReference type="Proteomes" id="UP000051804"/>
    </source>
</evidence>
<dbReference type="Pfam" id="PF04221">
    <property type="entry name" value="RelB"/>
    <property type="match status" value="1"/>
</dbReference>
<dbReference type="EMBL" id="AZDJ01000022">
    <property type="protein sequence ID" value="KRK72645.1"/>
    <property type="molecule type" value="Genomic_DNA"/>
</dbReference>
<dbReference type="Proteomes" id="UP000051804">
    <property type="component" value="Unassembled WGS sequence"/>
</dbReference>
<dbReference type="GO" id="GO:0006351">
    <property type="term" value="P:DNA-templated transcription"/>
    <property type="evidence" value="ECO:0007669"/>
    <property type="project" value="TreeGrafter"/>
</dbReference>
<dbReference type="NCBIfam" id="TIGR02384">
    <property type="entry name" value="RelB_DinJ"/>
    <property type="match status" value="1"/>
</dbReference>
<keyword evidence="2" id="KW-1277">Toxin-antitoxin system</keyword>
<protein>
    <recommendedName>
        <fullName evidence="5">DNA-damage-inducible protein J</fullName>
    </recommendedName>
</protein>
<dbReference type="InterPro" id="IPR013321">
    <property type="entry name" value="Arc_rbn_hlx_hlx"/>
</dbReference>
<evidence type="ECO:0000256" key="1">
    <source>
        <dbReference type="ARBA" id="ARBA00010562"/>
    </source>
</evidence>
<dbReference type="Gene3D" id="1.10.1220.10">
    <property type="entry name" value="Met repressor-like"/>
    <property type="match status" value="1"/>
</dbReference>
<dbReference type="InterPro" id="IPR007337">
    <property type="entry name" value="RelB/DinJ"/>
</dbReference>
<sequence>MVGGDFMTTKKKAVITARVDLDTKERARQVFENAGLDMTTAINIYLKKAIAVNGVPFPVTANDALDAATLKAHDEIKHGDYDSFASVDDWYQDLTHGD</sequence>
<dbReference type="PATRIC" id="fig|1291734.4.peg.1665"/>
<organism evidence="3 4">
    <name type="scientific">Lacticaseibacillus nasuensis JCM 17158</name>
    <dbReference type="NCBI Taxonomy" id="1291734"/>
    <lineage>
        <taxon>Bacteria</taxon>
        <taxon>Bacillati</taxon>
        <taxon>Bacillota</taxon>
        <taxon>Bacilli</taxon>
        <taxon>Lactobacillales</taxon>
        <taxon>Lactobacillaceae</taxon>
        <taxon>Lacticaseibacillus</taxon>
    </lineage>
</organism>
<reference evidence="3 4" key="1">
    <citation type="journal article" date="2015" name="Genome Announc.">
        <title>Expanding the biotechnology potential of lactobacilli through comparative genomics of 213 strains and associated genera.</title>
        <authorList>
            <person name="Sun Z."/>
            <person name="Harris H.M."/>
            <person name="McCann A."/>
            <person name="Guo C."/>
            <person name="Argimon S."/>
            <person name="Zhang W."/>
            <person name="Yang X."/>
            <person name="Jeffery I.B."/>
            <person name="Cooney J.C."/>
            <person name="Kagawa T.F."/>
            <person name="Liu W."/>
            <person name="Song Y."/>
            <person name="Salvetti E."/>
            <person name="Wrobel A."/>
            <person name="Rasinkangas P."/>
            <person name="Parkhill J."/>
            <person name="Rea M.C."/>
            <person name="O'Sullivan O."/>
            <person name="Ritari J."/>
            <person name="Douillard F.P."/>
            <person name="Paul Ross R."/>
            <person name="Yang R."/>
            <person name="Briner A.E."/>
            <person name="Felis G.E."/>
            <person name="de Vos W.M."/>
            <person name="Barrangou R."/>
            <person name="Klaenhammer T.R."/>
            <person name="Caufield P.W."/>
            <person name="Cui Y."/>
            <person name="Zhang H."/>
            <person name="O'Toole P.W."/>
        </authorList>
    </citation>
    <scope>NUCLEOTIDE SEQUENCE [LARGE SCALE GENOMIC DNA]</scope>
    <source>
        <strain evidence="3 4">JCM 17158</strain>
    </source>
</reference>
<gene>
    <name evidence="3" type="ORF">FD02_GL001618</name>
</gene>
<accession>A0A0R1JMI0</accession>
<evidence type="ECO:0000313" key="3">
    <source>
        <dbReference type="EMBL" id="KRK72645.1"/>
    </source>
</evidence>
<dbReference type="PANTHER" id="PTHR38781:SF1">
    <property type="entry name" value="ANTITOXIN DINJ-RELATED"/>
    <property type="match status" value="1"/>
</dbReference>
<dbReference type="STRING" id="1291734.FD02_GL001618"/>
<keyword evidence="4" id="KW-1185">Reference proteome</keyword>
<dbReference type="AlphaFoldDB" id="A0A0R1JMI0"/>
<proteinExistence type="inferred from homology"/>
<comment type="similarity">
    <text evidence="1">Belongs to the RelB/DinJ antitoxin family.</text>
</comment>